<protein>
    <submittedName>
        <fullName evidence="2">Outer membrane efflux family protein</fullName>
    </submittedName>
</protein>
<dbReference type="GO" id="GO:0015562">
    <property type="term" value="F:efflux transmembrane transporter activity"/>
    <property type="evidence" value="ECO:0007669"/>
    <property type="project" value="InterPro"/>
</dbReference>
<dbReference type="RefSeq" id="WP_011202695.1">
    <property type="nucleotide sequence ID" value="NZ_JGDM01000047.1"/>
</dbReference>
<evidence type="ECO:0000313" key="3">
    <source>
        <dbReference type="Proteomes" id="UP000022272"/>
    </source>
</evidence>
<gene>
    <name evidence="2" type="ORF">M076_1953</name>
</gene>
<dbReference type="Proteomes" id="UP000022272">
    <property type="component" value="Unassembled WGS sequence"/>
</dbReference>
<name>A0A015YKH4_BACFG</name>
<dbReference type="Gene3D" id="1.20.1600.10">
    <property type="entry name" value="Outer membrane efflux proteins (OEP)"/>
    <property type="match status" value="1"/>
</dbReference>
<proteinExistence type="predicted"/>
<sequence length="249" mass="28313">MKRILFIFISIPLLLFGAASLVYAQETSDYSKLTTEDYTNISLPPLDLLFENAKGGPVYELATIEEQIERKLLTKEKKAVLGFINVRGSYQWGKFGSDYTFTDVSTPILYNYSTSKQKTYTVGAAVNIPLDDLFDLAPRVRRQKLNVTKATLEREVKFEELKREIIELYATATSQLNVLKLRAESLVLANVQYNIAEKDFTNNAIESGTLSLEKERQSDALEAFEKSKFELTKSLMILELITRTPILKK</sequence>
<dbReference type="EMBL" id="JGDM01000047">
    <property type="protein sequence ID" value="EXZ44843.1"/>
    <property type="molecule type" value="Genomic_DNA"/>
</dbReference>
<evidence type="ECO:0000256" key="1">
    <source>
        <dbReference type="SAM" id="SignalP"/>
    </source>
</evidence>
<dbReference type="SUPFAM" id="SSF56954">
    <property type="entry name" value="Outer membrane efflux proteins (OEP)"/>
    <property type="match status" value="1"/>
</dbReference>
<keyword evidence="1" id="KW-0732">Signal</keyword>
<feature type="signal peptide" evidence="1">
    <location>
        <begin position="1"/>
        <end position="24"/>
    </location>
</feature>
<comment type="caution">
    <text evidence="2">The sequence shown here is derived from an EMBL/GenBank/DDBJ whole genome shotgun (WGS) entry which is preliminary data.</text>
</comment>
<reference evidence="2 3" key="1">
    <citation type="submission" date="2014-02" db="EMBL/GenBank/DDBJ databases">
        <authorList>
            <person name="Sears C."/>
            <person name="Carroll K."/>
            <person name="Sack B.R."/>
            <person name="Qadri F."/>
            <person name="Myers L.L."/>
            <person name="Chung G.-T."/>
            <person name="Escheverria P."/>
            <person name="Fraser C.M."/>
            <person name="Sadzewicz L."/>
            <person name="Shefchek K.A."/>
            <person name="Tallon L."/>
            <person name="Das S.P."/>
            <person name="Daugherty S."/>
            <person name="Mongodin E.F."/>
        </authorList>
    </citation>
    <scope>NUCLEOTIDE SEQUENCE [LARGE SCALE GENOMIC DNA]</scope>
    <source>
        <strain evidence="2 3">2-F-2 #4</strain>
    </source>
</reference>
<dbReference type="PATRIC" id="fig|1339280.3.peg.1877"/>
<dbReference type="AlphaFoldDB" id="A0A015YKH4"/>
<evidence type="ECO:0000313" key="2">
    <source>
        <dbReference type="EMBL" id="EXZ44843.1"/>
    </source>
</evidence>
<accession>A0A015YKH4</accession>
<feature type="chain" id="PRO_5001480051" evidence="1">
    <location>
        <begin position="25"/>
        <end position="249"/>
    </location>
</feature>
<organism evidence="2 3">
    <name type="scientific">Bacteroides fragilis str. 2-F-2 #4</name>
    <dbReference type="NCBI Taxonomy" id="1339280"/>
    <lineage>
        <taxon>Bacteria</taxon>
        <taxon>Pseudomonadati</taxon>
        <taxon>Bacteroidota</taxon>
        <taxon>Bacteroidia</taxon>
        <taxon>Bacteroidales</taxon>
        <taxon>Bacteroidaceae</taxon>
        <taxon>Bacteroides</taxon>
    </lineage>
</organism>